<dbReference type="RefSeq" id="XP_045959451.1">
    <property type="nucleotide sequence ID" value="XM_046099805.1"/>
</dbReference>
<reference evidence="2" key="1">
    <citation type="journal article" date="2021" name="Nat. Commun.">
        <title>Genetic determinants of endophytism in the Arabidopsis root mycobiome.</title>
        <authorList>
            <person name="Mesny F."/>
            <person name="Miyauchi S."/>
            <person name="Thiergart T."/>
            <person name="Pickel B."/>
            <person name="Atanasova L."/>
            <person name="Karlsson M."/>
            <person name="Huettel B."/>
            <person name="Barry K.W."/>
            <person name="Haridas S."/>
            <person name="Chen C."/>
            <person name="Bauer D."/>
            <person name="Andreopoulos W."/>
            <person name="Pangilinan J."/>
            <person name="LaButti K."/>
            <person name="Riley R."/>
            <person name="Lipzen A."/>
            <person name="Clum A."/>
            <person name="Drula E."/>
            <person name="Henrissat B."/>
            <person name="Kohler A."/>
            <person name="Grigoriev I.V."/>
            <person name="Martin F.M."/>
            <person name="Hacquard S."/>
        </authorList>
    </citation>
    <scope>NUCLEOTIDE SEQUENCE</scope>
    <source>
        <strain evidence="2">MPI-SDFR-AT-0073</strain>
    </source>
</reference>
<dbReference type="Proteomes" id="UP000758603">
    <property type="component" value="Unassembled WGS sequence"/>
</dbReference>
<evidence type="ECO:0000313" key="3">
    <source>
        <dbReference type="Proteomes" id="UP000758603"/>
    </source>
</evidence>
<organism evidence="2 3">
    <name type="scientific">Truncatella angustata</name>
    <dbReference type="NCBI Taxonomy" id="152316"/>
    <lineage>
        <taxon>Eukaryota</taxon>
        <taxon>Fungi</taxon>
        <taxon>Dikarya</taxon>
        <taxon>Ascomycota</taxon>
        <taxon>Pezizomycotina</taxon>
        <taxon>Sordariomycetes</taxon>
        <taxon>Xylariomycetidae</taxon>
        <taxon>Amphisphaeriales</taxon>
        <taxon>Sporocadaceae</taxon>
        <taxon>Truncatella</taxon>
    </lineage>
</organism>
<name>A0A9P8UMV5_9PEZI</name>
<dbReference type="EMBL" id="JAGPXC010000003">
    <property type="protein sequence ID" value="KAH6655186.1"/>
    <property type="molecule type" value="Genomic_DNA"/>
</dbReference>
<evidence type="ECO:0000313" key="2">
    <source>
        <dbReference type="EMBL" id="KAH6655186.1"/>
    </source>
</evidence>
<dbReference type="AlphaFoldDB" id="A0A9P8UMV5"/>
<accession>A0A9P8UMV5</accession>
<proteinExistence type="predicted"/>
<feature type="compositionally biased region" description="Low complexity" evidence="1">
    <location>
        <begin position="20"/>
        <end position="30"/>
    </location>
</feature>
<evidence type="ECO:0000256" key="1">
    <source>
        <dbReference type="SAM" id="MobiDB-lite"/>
    </source>
</evidence>
<feature type="region of interest" description="Disordered" evidence="1">
    <location>
        <begin position="20"/>
        <end position="39"/>
    </location>
</feature>
<keyword evidence="3" id="KW-1185">Reference proteome</keyword>
<comment type="caution">
    <text evidence="2">The sequence shown here is derived from an EMBL/GenBank/DDBJ whole genome shotgun (WGS) entry which is preliminary data.</text>
</comment>
<dbReference type="OrthoDB" id="5149687at2759"/>
<sequence length="117" mass="13417">MCTETTYTLRCEHVNTLSSYCSDAPSSSKSSTRKQRKPCKKVERIAVNHPPPPEFGKEAKCPVESCPFEKKDGYWNCCWCGKEWNDTGRCCCVMIIDRQQYRCEHLCCDTCEAAVEM</sequence>
<protein>
    <submittedName>
        <fullName evidence="2">Uncharacterized protein</fullName>
    </submittedName>
</protein>
<dbReference type="GeneID" id="70128697"/>
<gene>
    <name evidence="2" type="ORF">BKA67DRAFT_534121</name>
</gene>